<evidence type="ECO:0000313" key="14">
    <source>
        <dbReference type="EMBL" id="KAK4306313.1"/>
    </source>
</evidence>
<evidence type="ECO:0000313" key="15">
    <source>
        <dbReference type="Proteomes" id="UP001292094"/>
    </source>
</evidence>
<dbReference type="PANTHER" id="PTHR19300:SF57">
    <property type="entry name" value="BETA-1,4-N-ACETYLGALACTOSAMINYLTRANSFERASE"/>
    <property type="match status" value="1"/>
</dbReference>
<feature type="domain" description="Galactosyltransferase C-terminal" evidence="12">
    <location>
        <begin position="556"/>
        <end position="633"/>
    </location>
</feature>
<name>A0AAE1PD91_9EUCA</name>
<evidence type="ECO:0000259" key="12">
    <source>
        <dbReference type="Pfam" id="PF02709"/>
    </source>
</evidence>
<dbReference type="GO" id="GO:0033842">
    <property type="term" value="F:N-acetyl-beta-glucosaminyl-derivative 4-beta-N-acetylgalactosaminyltransferase activity"/>
    <property type="evidence" value="ECO:0007669"/>
    <property type="project" value="TreeGrafter"/>
</dbReference>
<evidence type="ECO:0000256" key="2">
    <source>
        <dbReference type="ARBA" id="ARBA00004922"/>
    </source>
</evidence>
<keyword evidence="5" id="KW-0808">Transferase</keyword>
<keyword evidence="4" id="KW-0328">Glycosyltransferase</keyword>
<dbReference type="SUPFAM" id="SSF53448">
    <property type="entry name" value="Nucleotide-diphospho-sugar transferases"/>
    <property type="match status" value="1"/>
</dbReference>
<evidence type="ECO:0000256" key="7">
    <source>
        <dbReference type="ARBA" id="ARBA00022968"/>
    </source>
</evidence>
<dbReference type="GO" id="GO:0006688">
    <property type="term" value="P:glycosphingolipid biosynthetic process"/>
    <property type="evidence" value="ECO:0007669"/>
    <property type="project" value="TreeGrafter"/>
</dbReference>
<dbReference type="GO" id="GO:0008378">
    <property type="term" value="F:galactosyltransferase activity"/>
    <property type="evidence" value="ECO:0007669"/>
    <property type="project" value="TreeGrafter"/>
</dbReference>
<feature type="compositionally biased region" description="Polar residues" evidence="11">
    <location>
        <begin position="287"/>
        <end position="305"/>
    </location>
</feature>
<evidence type="ECO:0000256" key="1">
    <source>
        <dbReference type="ARBA" id="ARBA00004606"/>
    </source>
</evidence>
<reference evidence="14" key="1">
    <citation type="submission" date="2023-11" db="EMBL/GenBank/DDBJ databases">
        <title>Genome assemblies of two species of porcelain crab, Petrolisthes cinctipes and Petrolisthes manimaculis (Anomura: Porcellanidae).</title>
        <authorList>
            <person name="Angst P."/>
        </authorList>
    </citation>
    <scope>NUCLEOTIDE SEQUENCE</scope>
    <source>
        <strain evidence="14">PB745_02</strain>
        <tissue evidence="14">Gill</tissue>
    </source>
</reference>
<dbReference type="PANTHER" id="PTHR19300">
    <property type="entry name" value="BETA-1,4-GALACTOSYLTRANSFERASE"/>
    <property type="match status" value="1"/>
</dbReference>
<keyword evidence="15" id="KW-1185">Reference proteome</keyword>
<dbReference type="EMBL" id="JAWZYT010002151">
    <property type="protein sequence ID" value="KAK4306313.1"/>
    <property type="molecule type" value="Genomic_DNA"/>
</dbReference>
<evidence type="ECO:0000256" key="11">
    <source>
        <dbReference type="SAM" id="MobiDB-lite"/>
    </source>
</evidence>
<dbReference type="PRINTS" id="PR02050">
    <property type="entry name" value="B14GALTRFASE"/>
</dbReference>
<dbReference type="InterPro" id="IPR029044">
    <property type="entry name" value="Nucleotide-diphossugar_trans"/>
</dbReference>
<evidence type="ECO:0000256" key="10">
    <source>
        <dbReference type="ARBA" id="ARBA00023180"/>
    </source>
</evidence>
<dbReference type="Pfam" id="PF13733">
    <property type="entry name" value="Glyco_transf_7N"/>
    <property type="match status" value="1"/>
</dbReference>
<dbReference type="InterPro" id="IPR027791">
    <property type="entry name" value="Galactosyl_T_C"/>
</dbReference>
<proteinExistence type="inferred from homology"/>
<keyword evidence="9" id="KW-0472">Membrane</keyword>
<dbReference type="GO" id="GO:0005794">
    <property type="term" value="C:Golgi apparatus"/>
    <property type="evidence" value="ECO:0007669"/>
    <property type="project" value="TreeGrafter"/>
</dbReference>
<protein>
    <submittedName>
        <fullName evidence="14">Uncharacterized protein</fullName>
    </submittedName>
</protein>
<feature type="domain" description="Galactosyltransferase N-terminal" evidence="13">
    <location>
        <begin position="426"/>
        <end position="551"/>
    </location>
</feature>
<dbReference type="AlphaFoldDB" id="A0AAE1PD91"/>
<evidence type="ECO:0000256" key="6">
    <source>
        <dbReference type="ARBA" id="ARBA00022692"/>
    </source>
</evidence>
<feature type="compositionally biased region" description="Low complexity" evidence="11">
    <location>
        <begin position="266"/>
        <end position="278"/>
    </location>
</feature>
<dbReference type="GO" id="GO:0005975">
    <property type="term" value="P:carbohydrate metabolic process"/>
    <property type="evidence" value="ECO:0007669"/>
    <property type="project" value="InterPro"/>
</dbReference>
<feature type="compositionally biased region" description="Basic residues" evidence="11">
    <location>
        <begin position="375"/>
        <end position="391"/>
    </location>
</feature>
<evidence type="ECO:0000256" key="3">
    <source>
        <dbReference type="ARBA" id="ARBA00005735"/>
    </source>
</evidence>
<dbReference type="Gene3D" id="3.90.550.10">
    <property type="entry name" value="Spore Coat Polysaccharide Biosynthesis Protein SpsA, Chain A"/>
    <property type="match status" value="1"/>
</dbReference>
<dbReference type="SUPFAM" id="SSF58104">
    <property type="entry name" value="Methyl-accepting chemotaxis protein (MCP) signaling domain"/>
    <property type="match status" value="1"/>
</dbReference>
<feature type="region of interest" description="Disordered" evidence="11">
    <location>
        <begin position="108"/>
        <end position="135"/>
    </location>
</feature>
<keyword evidence="8" id="KW-1133">Transmembrane helix</keyword>
<feature type="region of interest" description="Disordered" evidence="11">
    <location>
        <begin position="266"/>
        <end position="305"/>
    </location>
</feature>
<evidence type="ECO:0000259" key="13">
    <source>
        <dbReference type="Pfam" id="PF13733"/>
    </source>
</evidence>
<keyword evidence="6" id="KW-0812">Transmembrane</keyword>
<dbReference type="Pfam" id="PF02709">
    <property type="entry name" value="Glyco_transf_7C"/>
    <property type="match status" value="1"/>
</dbReference>
<comment type="pathway">
    <text evidence="2">Protein modification; protein glycosylation.</text>
</comment>
<keyword evidence="7" id="KW-0735">Signal-anchor</keyword>
<organism evidence="14 15">
    <name type="scientific">Petrolisthes manimaculis</name>
    <dbReference type="NCBI Taxonomy" id="1843537"/>
    <lineage>
        <taxon>Eukaryota</taxon>
        <taxon>Metazoa</taxon>
        <taxon>Ecdysozoa</taxon>
        <taxon>Arthropoda</taxon>
        <taxon>Crustacea</taxon>
        <taxon>Multicrustacea</taxon>
        <taxon>Malacostraca</taxon>
        <taxon>Eumalacostraca</taxon>
        <taxon>Eucarida</taxon>
        <taxon>Decapoda</taxon>
        <taxon>Pleocyemata</taxon>
        <taxon>Anomura</taxon>
        <taxon>Galatheoidea</taxon>
        <taxon>Porcellanidae</taxon>
        <taxon>Petrolisthes</taxon>
    </lineage>
</organism>
<dbReference type="CDD" id="cd00899">
    <property type="entry name" value="b4GalT"/>
    <property type="match status" value="1"/>
</dbReference>
<evidence type="ECO:0000256" key="4">
    <source>
        <dbReference type="ARBA" id="ARBA00022676"/>
    </source>
</evidence>
<comment type="caution">
    <text evidence="14">The sequence shown here is derived from an EMBL/GenBank/DDBJ whole genome shotgun (WGS) entry which is preliminary data.</text>
</comment>
<evidence type="ECO:0000256" key="8">
    <source>
        <dbReference type="ARBA" id="ARBA00022989"/>
    </source>
</evidence>
<evidence type="ECO:0000256" key="5">
    <source>
        <dbReference type="ARBA" id="ARBA00022679"/>
    </source>
</evidence>
<dbReference type="InterPro" id="IPR027995">
    <property type="entry name" value="Galactosyl_T_N"/>
</dbReference>
<dbReference type="GO" id="GO:0016020">
    <property type="term" value="C:membrane"/>
    <property type="evidence" value="ECO:0007669"/>
    <property type="project" value="UniProtKB-SubCell"/>
</dbReference>
<dbReference type="Proteomes" id="UP001292094">
    <property type="component" value="Unassembled WGS sequence"/>
</dbReference>
<dbReference type="InterPro" id="IPR003859">
    <property type="entry name" value="Galactosyl_T"/>
</dbReference>
<keyword evidence="10" id="KW-0325">Glycoprotein</keyword>
<gene>
    <name evidence="14" type="ORF">Pmani_021864</name>
</gene>
<comment type="similarity">
    <text evidence="3">Belongs to the glycosyltransferase 7 family.</text>
</comment>
<comment type="subcellular location">
    <subcellularLocation>
        <location evidence="1">Membrane</location>
        <topology evidence="1">Single-pass type II membrane protein</topology>
    </subcellularLocation>
</comment>
<evidence type="ECO:0000256" key="9">
    <source>
        <dbReference type="ARBA" id="ARBA00023136"/>
    </source>
</evidence>
<sequence>MRIYRQKGGLRFNRMTKVLVVLTLSFLLLMEVWFHFLPFHLYSRYVNSSTQEGCECAFQKTTTYQSVAVPHRFQIPAPPHNTLLQANVRSQRSSDDMRQYIILHNSHRNQHSEGGYPAPISSEGDDEHYENPPQLSSYENAEEYPENGIIFIDSSNKIPDRPVNNGVLLKYSITPTPLPPHSNNIEHSTDILSTNIEDTVHDITAKALDKIARILEKTDDITDKTKNVKNLDETAEIPSKNPMKPDTAAEITNTDNKIRYAISKTTSDTTSNTPDTMTHIPDATNKIPDTTNKIPDSTNKIPDSTNKILDTTKKIPDSTNKIPDTTNKILYTTKKIPDSTNKIPDTTTNIPDTNNKTPRLARHLTTTTTTTTRRTNNHGRTKKRKNKKNKKLPSLPTKNVPHKTTLPLPPVTTTSPLPRCILRKTDLLGQLTPTKEVPSLEIQAQNHPELSVGGHYQPPSCLANQSVAIIIPYRDRLHHLTNLLYHLHPILQRQMIEYTIFVVEQTEGKTFNRGMVKNIGAKVAGELFTTNCLIFHDVDLIPLNDYNLYNCYKWPRHMSVGVDTMNFGLPYEALVGGVLSVPVNQFVMVNGYGNAFWGWGGEDDDLYNRFMKYGLKVLRFSPSTSRYHMLTHKKDKPNPYRYSALTAGELFSDKDGLNSLKYKVRKKEKRPLYTWINVEF</sequence>
<feature type="compositionally biased region" description="Low complexity" evidence="11">
    <location>
        <begin position="365"/>
        <end position="374"/>
    </location>
</feature>
<feature type="region of interest" description="Disordered" evidence="11">
    <location>
        <begin position="363"/>
        <end position="412"/>
    </location>
</feature>
<accession>A0AAE1PD91</accession>